<evidence type="ECO:0000259" key="4">
    <source>
        <dbReference type="Pfam" id="PF03358"/>
    </source>
</evidence>
<dbReference type="RefSeq" id="WP_113868786.1">
    <property type="nucleotide sequence ID" value="NZ_BAABQN010000005.1"/>
</dbReference>
<evidence type="ECO:0000256" key="1">
    <source>
        <dbReference type="ARBA" id="ARBA00022630"/>
    </source>
</evidence>
<dbReference type="InterPro" id="IPR005025">
    <property type="entry name" value="FMN_Rdtase-like_dom"/>
</dbReference>
<dbReference type="InterPro" id="IPR029039">
    <property type="entry name" value="Flavoprotein-like_sf"/>
</dbReference>
<evidence type="ECO:0000256" key="3">
    <source>
        <dbReference type="ARBA" id="ARBA00023002"/>
    </source>
</evidence>
<protein>
    <submittedName>
        <fullName evidence="5">FMN reductase</fullName>
    </submittedName>
</protein>
<dbReference type="EMBL" id="QNRI01000005">
    <property type="protein sequence ID" value="RBO98344.1"/>
    <property type="molecule type" value="Genomic_DNA"/>
</dbReference>
<proteinExistence type="predicted"/>
<organism evidence="5 6">
    <name type="scientific">Paraliobacillus ryukyuensis</name>
    <dbReference type="NCBI Taxonomy" id="200904"/>
    <lineage>
        <taxon>Bacteria</taxon>
        <taxon>Bacillati</taxon>
        <taxon>Bacillota</taxon>
        <taxon>Bacilli</taxon>
        <taxon>Bacillales</taxon>
        <taxon>Bacillaceae</taxon>
        <taxon>Paraliobacillus</taxon>
    </lineage>
</organism>
<dbReference type="Proteomes" id="UP000252254">
    <property type="component" value="Unassembled WGS sequence"/>
</dbReference>
<keyword evidence="1" id="KW-0285">Flavoprotein</keyword>
<dbReference type="Gene3D" id="3.40.50.360">
    <property type="match status" value="1"/>
</dbReference>
<dbReference type="OrthoDB" id="1643408at2"/>
<evidence type="ECO:0000313" key="6">
    <source>
        <dbReference type="Proteomes" id="UP000252254"/>
    </source>
</evidence>
<dbReference type="STRING" id="200904.GCA_900168775_01107"/>
<comment type="caution">
    <text evidence="5">The sequence shown here is derived from an EMBL/GenBank/DDBJ whole genome shotgun (WGS) entry which is preliminary data.</text>
</comment>
<accession>A0A366EA56</accession>
<name>A0A366EA56_9BACI</name>
<reference evidence="5 6" key="1">
    <citation type="submission" date="2018-06" db="EMBL/GenBank/DDBJ databases">
        <title>Genomic Encyclopedia of Type Strains, Phase IV (KMG-IV): sequencing the most valuable type-strain genomes for metagenomic binning, comparative biology and taxonomic classification.</title>
        <authorList>
            <person name="Goeker M."/>
        </authorList>
    </citation>
    <scope>NUCLEOTIDE SEQUENCE [LARGE SCALE GENOMIC DNA]</scope>
    <source>
        <strain evidence="5 6">DSM 15140</strain>
    </source>
</reference>
<feature type="domain" description="NADPH-dependent FMN reductase-like" evidence="4">
    <location>
        <begin position="1"/>
        <end position="144"/>
    </location>
</feature>
<evidence type="ECO:0000256" key="2">
    <source>
        <dbReference type="ARBA" id="ARBA00022643"/>
    </source>
</evidence>
<dbReference type="PANTHER" id="PTHR43408:SF2">
    <property type="entry name" value="FMN REDUCTASE (NADPH)"/>
    <property type="match status" value="1"/>
</dbReference>
<keyword evidence="2" id="KW-0288">FMN</keyword>
<dbReference type="AlphaFoldDB" id="A0A366EA56"/>
<evidence type="ECO:0000313" key="5">
    <source>
        <dbReference type="EMBL" id="RBO98344.1"/>
    </source>
</evidence>
<sequence length="177" mass="19525">MKVVGIAGALAGWKTNVIVHHTLKALEKNDSNLKTELIDLRDVEVEFARGEPLAFYNDDTFDVVNKLLAADILVFGTPIYQASISGALKNLLDHLPVDAFKRKITGIVATGSIDRHALVPDYHLKPVLVYLKGTVPSTTVFVENSAFSDVNEILDERVVERMDQLAQEMLQLQQAGL</sequence>
<dbReference type="Pfam" id="PF03358">
    <property type="entry name" value="FMN_red"/>
    <property type="match status" value="1"/>
</dbReference>
<keyword evidence="3" id="KW-0560">Oxidoreductase</keyword>
<gene>
    <name evidence="5" type="ORF">DES48_105197</name>
</gene>
<keyword evidence="6" id="KW-1185">Reference proteome</keyword>
<dbReference type="PANTHER" id="PTHR43408">
    <property type="entry name" value="FMN REDUCTASE (NADPH)"/>
    <property type="match status" value="1"/>
</dbReference>
<dbReference type="GO" id="GO:0016491">
    <property type="term" value="F:oxidoreductase activity"/>
    <property type="evidence" value="ECO:0007669"/>
    <property type="project" value="UniProtKB-KW"/>
</dbReference>
<dbReference type="InterPro" id="IPR051814">
    <property type="entry name" value="NAD(P)H-dep_FMN_reductase"/>
</dbReference>
<dbReference type="SUPFAM" id="SSF52218">
    <property type="entry name" value="Flavoproteins"/>
    <property type="match status" value="1"/>
</dbReference>